<evidence type="ECO:0000256" key="1">
    <source>
        <dbReference type="ARBA" id="ARBA00004496"/>
    </source>
</evidence>
<dbReference type="PANTHER" id="PTHR45872">
    <property type="entry name" value="RHO GUANINE NUCLEOTIDE EXCHANGE FACTOR 2, ISOFORM D"/>
    <property type="match status" value="1"/>
</dbReference>
<name>T1G594_HELRO</name>
<dbReference type="GeneID" id="20216241"/>
<reference evidence="8" key="1">
    <citation type="submission" date="2012-12" db="EMBL/GenBank/DDBJ databases">
        <authorList>
            <person name="Hellsten U."/>
            <person name="Grimwood J."/>
            <person name="Chapman J.A."/>
            <person name="Shapiro H."/>
            <person name="Aerts A."/>
            <person name="Otillar R.P."/>
            <person name="Terry A.Y."/>
            <person name="Boore J.L."/>
            <person name="Simakov O."/>
            <person name="Marletaz F."/>
            <person name="Cho S.-J."/>
            <person name="Edsinger-Gonzales E."/>
            <person name="Havlak P."/>
            <person name="Kuo D.-H."/>
            <person name="Larsson T."/>
            <person name="Lv J."/>
            <person name="Arendt D."/>
            <person name="Savage R."/>
            <person name="Osoegawa K."/>
            <person name="de Jong P."/>
            <person name="Lindberg D.R."/>
            <person name="Seaver E.C."/>
            <person name="Weisblat D.A."/>
            <person name="Putnam N.H."/>
            <person name="Grigoriev I.V."/>
            <person name="Rokhsar D.S."/>
        </authorList>
    </citation>
    <scope>NUCLEOTIDE SEQUENCE</scope>
</reference>
<reference evidence="6 8" key="2">
    <citation type="journal article" date="2013" name="Nature">
        <title>Insights into bilaterian evolution from three spiralian genomes.</title>
        <authorList>
            <person name="Simakov O."/>
            <person name="Marletaz F."/>
            <person name="Cho S.J."/>
            <person name="Edsinger-Gonzales E."/>
            <person name="Havlak P."/>
            <person name="Hellsten U."/>
            <person name="Kuo D.H."/>
            <person name="Larsson T."/>
            <person name="Lv J."/>
            <person name="Arendt D."/>
            <person name="Savage R."/>
            <person name="Osoegawa K."/>
            <person name="de Jong P."/>
            <person name="Grimwood J."/>
            <person name="Chapman J.A."/>
            <person name="Shapiro H."/>
            <person name="Aerts A."/>
            <person name="Otillar R.P."/>
            <person name="Terry A.Y."/>
            <person name="Boore J.L."/>
            <person name="Grigoriev I.V."/>
            <person name="Lindberg D.R."/>
            <person name="Seaver E.C."/>
            <person name="Weisblat D.A."/>
            <person name="Putnam N.H."/>
            <person name="Rokhsar D.S."/>
        </authorList>
    </citation>
    <scope>NUCLEOTIDE SEQUENCE</scope>
</reference>
<dbReference type="OMA" id="IMNCEAS"/>
<dbReference type="HOGENOM" id="CLU_519037_0_0_1"/>
<dbReference type="PROSITE" id="PS50010">
    <property type="entry name" value="DH_2"/>
    <property type="match status" value="1"/>
</dbReference>
<accession>T1G594</accession>
<dbReference type="RefSeq" id="XP_009021844.1">
    <property type="nucleotide sequence ID" value="XM_009023596.1"/>
</dbReference>
<dbReference type="Pfam" id="PF00621">
    <property type="entry name" value="RhoGEF"/>
    <property type="match status" value="1"/>
</dbReference>
<dbReference type="PANTHER" id="PTHR45872:SF2">
    <property type="entry name" value="RHO GUANINE NUCLEOTIDE EXCHANGE FACTOR 2, ISOFORM D"/>
    <property type="match status" value="1"/>
</dbReference>
<dbReference type="EMBL" id="AMQM01005650">
    <property type="status" value="NOT_ANNOTATED_CDS"/>
    <property type="molecule type" value="Genomic_DNA"/>
</dbReference>
<evidence type="ECO:0000256" key="4">
    <source>
        <dbReference type="SAM" id="MobiDB-lite"/>
    </source>
</evidence>
<dbReference type="EMBL" id="KB097026">
    <property type="protein sequence ID" value="ESO00070.1"/>
    <property type="molecule type" value="Genomic_DNA"/>
</dbReference>
<keyword evidence="2" id="KW-0963">Cytoplasm</keyword>
<dbReference type="InterPro" id="IPR041020">
    <property type="entry name" value="PH_16"/>
</dbReference>
<evidence type="ECO:0000256" key="2">
    <source>
        <dbReference type="ARBA" id="ARBA00022490"/>
    </source>
</evidence>
<evidence type="ECO:0000313" key="6">
    <source>
        <dbReference type="EMBL" id="ESO00070.1"/>
    </source>
</evidence>
<evidence type="ECO:0000259" key="5">
    <source>
        <dbReference type="PROSITE" id="PS50010"/>
    </source>
</evidence>
<dbReference type="SUPFAM" id="SSF50729">
    <property type="entry name" value="PH domain-like"/>
    <property type="match status" value="1"/>
</dbReference>
<dbReference type="InterPro" id="IPR000219">
    <property type="entry name" value="DH_dom"/>
</dbReference>
<dbReference type="KEGG" id="hro:HELRODRAFT_83702"/>
<dbReference type="Pfam" id="PF17838">
    <property type="entry name" value="PH_16"/>
    <property type="match status" value="1"/>
</dbReference>
<dbReference type="AlphaFoldDB" id="T1G594"/>
<dbReference type="eggNOG" id="KOG3520">
    <property type="taxonomic scope" value="Eukaryota"/>
</dbReference>
<protein>
    <recommendedName>
        <fullName evidence="5">DH domain-containing protein</fullName>
    </recommendedName>
</protein>
<feature type="compositionally biased region" description="Low complexity" evidence="4">
    <location>
        <begin position="390"/>
        <end position="399"/>
    </location>
</feature>
<evidence type="ECO:0000256" key="3">
    <source>
        <dbReference type="ARBA" id="ARBA00022553"/>
    </source>
</evidence>
<gene>
    <name evidence="7" type="primary">20216241</name>
    <name evidence="6" type="ORF">HELRODRAFT_83702</name>
</gene>
<feature type="domain" description="DH" evidence="5">
    <location>
        <begin position="24"/>
        <end position="212"/>
    </location>
</feature>
<dbReference type="EnsemblMetazoa" id="HelroT83702">
    <property type="protein sequence ID" value="HelroP83702"/>
    <property type="gene ID" value="HelroG83702"/>
</dbReference>
<dbReference type="SUPFAM" id="SSF48065">
    <property type="entry name" value="DBL homology domain (DH-domain)"/>
    <property type="match status" value="1"/>
</dbReference>
<dbReference type="GO" id="GO:0005085">
    <property type="term" value="F:guanyl-nucleotide exchange factor activity"/>
    <property type="evidence" value="ECO:0007669"/>
    <property type="project" value="InterPro"/>
</dbReference>
<evidence type="ECO:0000313" key="8">
    <source>
        <dbReference type="Proteomes" id="UP000015101"/>
    </source>
</evidence>
<dbReference type="Gene3D" id="1.20.900.10">
    <property type="entry name" value="Dbl homology (DH) domain"/>
    <property type="match status" value="1"/>
</dbReference>
<sequence length="525" mass="60285">MEVPQLESYMPKECLKKMKPKEKKRQNVINELFHTEKSHVRNLKVMYNVIYTRMHQDYPKDFVDFLFPNLDQMVEIHAELNNKFKAKKKSCENFVVDDFSDILVEHFTKEKGDRFKNVCATFCEKQSQALERLKVKQKKDQKLAAFIQEMASLPLCKRFELKDLLPTAMQRLTKYPLFISSLLKYTQRMYEYRGLEQALEGSKAILNHVNMAVLRYENHMKLVDMQKRLDKSPIEKSTSNALVEYRNIDLTRHTLIYDGALTWRINKDRLIPIHVVLLEDILLLLQKQDDKLVLKCQSMYIAAGKTDTRMTHSPVIKLVNLLVKPVAFDKLAFFLVSQLVDPGPQIYDLVAVTKEEKDRWVSDDCISDANVKDDAHHHRHHHPQPPPSSSPLQDSQPIRGGDRADDDDYYDPNVDGRKVRGHDNIHCDKTDGDDGHKINSSFSSSGCRDDVNNSNNNNNNNNFITNATTTSDDNSTTTTIASNNNDVIISTNIADNDVIDDVINNNNNSSSNNNNNNNNNIVDST</sequence>
<evidence type="ECO:0000313" key="7">
    <source>
        <dbReference type="EnsemblMetazoa" id="HelroP83702"/>
    </source>
</evidence>
<feature type="region of interest" description="Disordered" evidence="4">
    <location>
        <begin position="373"/>
        <end position="474"/>
    </location>
</feature>
<dbReference type="InterPro" id="IPR035899">
    <property type="entry name" value="DBL_dom_sf"/>
</dbReference>
<dbReference type="CDD" id="cd00160">
    <property type="entry name" value="RhoGEF"/>
    <property type="match status" value="1"/>
</dbReference>
<dbReference type="Proteomes" id="UP000015101">
    <property type="component" value="Unassembled WGS sequence"/>
</dbReference>
<keyword evidence="8" id="KW-1185">Reference proteome</keyword>
<dbReference type="InterPro" id="IPR011993">
    <property type="entry name" value="PH-like_dom_sf"/>
</dbReference>
<dbReference type="STRING" id="6412.T1G594"/>
<feature type="compositionally biased region" description="Low complexity" evidence="4">
    <location>
        <begin position="452"/>
        <end position="474"/>
    </location>
</feature>
<dbReference type="SMART" id="SM00325">
    <property type="entry name" value="RhoGEF"/>
    <property type="match status" value="1"/>
</dbReference>
<dbReference type="GO" id="GO:0005737">
    <property type="term" value="C:cytoplasm"/>
    <property type="evidence" value="ECO:0007669"/>
    <property type="project" value="UniProtKB-SubCell"/>
</dbReference>
<dbReference type="Gene3D" id="2.30.29.30">
    <property type="entry name" value="Pleckstrin-homology domain (PH domain)/Phosphotyrosine-binding domain (PTB)"/>
    <property type="match status" value="1"/>
</dbReference>
<organism evidence="7 8">
    <name type="scientific">Helobdella robusta</name>
    <name type="common">Californian leech</name>
    <dbReference type="NCBI Taxonomy" id="6412"/>
    <lineage>
        <taxon>Eukaryota</taxon>
        <taxon>Metazoa</taxon>
        <taxon>Spiralia</taxon>
        <taxon>Lophotrochozoa</taxon>
        <taxon>Annelida</taxon>
        <taxon>Clitellata</taxon>
        <taxon>Hirudinea</taxon>
        <taxon>Rhynchobdellida</taxon>
        <taxon>Glossiphoniidae</taxon>
        <taxon>Helobdella</taxon>
    </lineage>
</organism>
<dbReference type="InParanoid" id="T1G594"/>
<comment type="subcellular location">
    <subcellularLocation>
        <location evidence="1">Cytoplasm</location>
    </subcellularLocation>
</comment>
<feature type="region of interest" description="Disordered" evidence="4">
    <location>
        <begin position="505"/>
        <end position="525"/>
    </location>
</feature>
<feature type="compositionally biased region" description="Basic and acidic residues" evidence="4">
    <location>
        <begin position="414"/>
        <end position="437"/>
    </location>
</feature>
<proteinExistence type="predicted"/>
<dbReference type="OrthoDB" id="2272012at2759"/>
<keyword evidence="3" id="KW-0597">Phosphoprotein</keyword>
<reference evidence="7" key="3">
    <citation type="submission" date="2015-06" db="UniProtKB">
        <authorList>
            <consortium name="EnsemblMetazoa"/>
        </authorList>
    </citation>
    <scope>IDENTIFICATION</scope>
</reference>
<dbReference type="CTD" id="20216241"/>